<evidence type="ECO:0000256" key="8">
    <source>
        <dbReference type="ARBA" id="ARBA00023157"/>
    </source>
</evidence>
<dbReference type="Proteomes" id="UP001152803">
    <property type="component" value="Unassembled WGS sequence"/>
</dbReference>
<evidence type="ECO:0000313" key="17">
    <source>
        <dbReference type="Proteomes" id="UP001152803"/>
    </source>
</evidence>
<evidence type="ECO:0000256" key="1">
    <source>
        <dbReference type="ARBA" id="ARBA00004167"/>
    </source>
</evidence>
<dbReference type="PANTHER" id="PTHR22803">
    <property type="entry name" value="MANNOSE, PHOSPHOLIPASE, LECTIN RECEPTOR RELATED"/>
    <property type="match status" value="1"/>
</dbReference>
<evidence type="ECO:0000256" key="6">
    <source>
        <dbReference type="ARBA" id="ARBA00022989"/>
    </source>
</evidence>
<dbReference type="InterPro" id="IPR001304">
    <property type="entry name" value="C-type_lectin-like"/>
</dbReference>
<dbReference type="Pfam" id="PF24562">
    <property type="entry name" value="CysR_MRC2_N"/>
    <property type="match status" value="1"/>
</dbReference>
<reference evidence="16" key="1">
    <citation type="journal article" date="2023" name="Science">
        <title>Genome structures resolve the early diversification of teleost fishes.</title>
        <authorList>
            <person name="Parey E."/>
            <person name="Louis A."/>
            <person name="Montfort J."/>
            <person name="Bouchez O."/>
            <person name="Roques C."/>
            <person name="Iampietro C."/>
            <person name="Lluch J."/>
            <person name="Castinel A."/>
            <person name="Donnadieu C."/>
            <person name="Desvignes T."/>
            <person name="Floi Bucao C."/>
            <person name="Jouanno E."/>
            <person name="Wen M."/>
            <person name="Mejri S."/>
            <person name="Dirks R."/>
            <person name="Jansen H."/>
            <person name="Henkel C."/>
            <person name="Chen W.J."/>
            <person name="Zahm M."/>
            <person name="Cabau C."/>
            <person name="Klopp C."/>
            <person name="Thompson A.W."/>
            <person name="Robinson-Rechavi M."/>
            <person name="Braasch I."/>
            <person name="Lecointre G."/>
            <person name="Bobe J."/>
            <person name="Postlethwait J.H."/>
            <person name="Berthelot C."/>
            <person name="Roest Crollius H."/>
            <person name="Guiguen Y."/>
        </authorList>
    </citation>
    <scope>NUCLEOTIDE SEQUENCE</scope>
    <source>
        <strain evidence="16">Concon-B</strain>
    </source>
</reference>
<feature type="domain" description="C-type lectin" evidence="14">
    <location>
        <begin position="499"/>
        <end position="602"/>
    </location>
</feature>
<dbReference type="InterPro" id="IPR000772">
    <property type="entry name" value="Ricin_B_lectin"/>
</dbReference>
<dbReference type="InterPro" id="IPR035992">
    <property type="entry name" value="Ricin_B-like_lectins"/>
</dbReference>
<dbReference type="Pfam" id="PF00040">
    <property type="entry name" value="fn2"/>
    <property type="match status" value="1"/>
</dbReference>
<keyword evidence="3 12" id="KW-0812">Transmembrane</keyword>
<dbReference type="PROSITE" id="PS50231">
    <property type="entry name" value="RICIN_B_LECTIN"/>
    <property type="match status" value="1"/>
</dbReference>
<evidence type="ECO:0000256" key="5">
    <source>
        <dbReference type="ARBA" id="ARBA00022737"/>
    </source>
</evidence>
<comment type="subcellular location">
    <subcellularLocation>
        <location evidence="1">Membrane</location>
        <topology evidence="1">Single-pass membrane protein</topology>
    </subcellularLocation>
</comment>
<dbReference type="InterPro" id="IPR036943">
    <property type="entry name" value="FN_type2_sf"/>
</dbReference>
<feature type="chain" id="PRO_5040115624" description="Lymphocyte antigen 75" evidence="13">
    <location>
        <begin position="28"/>
        <end position="1707"/>
    </location>
</feature>
<dbReference type="InterPro" id="IPR016186">
    <property type="entry name" value="C-type_lectin-like/link_sf"/>
</dbReference>
<feature type="domain" description="C-type lectin" evidence="14">
    <location>
        <begin position="224"/>
        <end position="338"/>
    </location>
</feature>
<keyword evidence="4 13" id="KW-0732">Signal</keyword>
<feature type="domain" description="C-type lectin" evidence="14">
    <location>
        <begin position="1227"/>
        <end position="1336"/>
    </location>
</feature>
<feature type="domain" description="C-type lectin" evidence="14">
    <location>
        <begin position="364"/>
        <end position="479"/>
    </location>
</feature>
<dbReference type="InterPro" id="IPR000562">
    <property type="entry name" value="FN_type2_dom"/>
</dbReference>
<dbReference type="EMBL" id="JAFJMO010000003">
    <property type="protein sequence ID" value="KAJ8282372.1"/>
    <property type="molecule type" value="Genomic_DNA"/>
</dbReference>
<dbReference type="Gene3D" id="3.10.100.10">
    <property type="entry name" value="Mannose-Binding Protein A, subunit A"/>
    <property type="match status" value="10"/>
</dbReference>
<dbReference type="PROSITE" id="PS51092">
    <property type="entry name" value="FN2_2"/>
    <property type="match status" value="1"/>
</dbReference>
<dbReference type="Pfam" id="PF00059">
    <property type="entry name" value="Lectin_C"/>
    <property type="match status" value="9"/>
</dbReference>
<evidence type="ECO:0000256" key="2">
    <source>
        <dbReference type="ARBA" id="ARBA00022583"/>
    </source>
</evidence>
<keyword evidence="8" id="KW-1015">Disulfide bond</keyword>
<dbReference type="FunFam" id="3.10.100.10:FF:000047">
    <property type="entry name" value="lymphocyte antigen 75"/>
    <property type="match status" value="1"/>
</dbReference>
<dbReference type="SMART" id="SM00034">
    <property type="entry name" value="CLECT"/>
    <property type="match status" value="10"/>
</dbReference>
<dbReference type="CDD" id="cd00062">
    <property type="entry name" value="FN2"/>
    <property type="match status" value="1"/>
</dbReference>
<comment type="caution">
    <text evidence="11">Lacks conserved residue(s) required for the propagation of feature annotation.</text>
</comment>
<keyword evidence="2" id="KW-0254">Endocytosis</keyword>
<keyword evidence="7 12" id="KW-0472">Membrane</keyword>
<dbReference type="SUPFAM" id="SSF57440">
    <property type="entry name" value="Kringle-like"/>
    <property type="match status" value="1"/>
</dbReference>
<dbReference type="GO" id="GO:0016020">
    <property type="term" value="C:membrane"/>
    <property type="evidence" value="ECO:0007669"/>
    <property type="project" value="UniProtKB-SubCell"/>
</dbReference>
<keyword evidence="5" id="KW-0677">Repeat</keyword>
<feature type="domain" description="C-type lectin" evidence="14">
    <location>
        <begin position="1375"/>
        <end position="1478"/>
    </location>
</feature>
<keyword evidence="10" id="KW-0325">Glycoprotein</keyword>
<dbReference type="SMART" id="SM00059">
    <property type="entry name" value="FN2"/>
    <property type="match status" value="1"/>
</dbReference>
<name>A0A9Q1I3L1_CONCO</name>
<dbReference type="FunFam" id="3.10.100.10:FF:000036">
    <property type="entry name" value="Lymphocyte antigen 75"/>
    <property type="match status" value="1"/>
</dbReference>
<gene>
    <name evidence="16" type="ORF">COCON_G00048910</name>
</gene>
<dbReference type="CDD" id="cd00037">
    <property type="entry name" value="CLECT"/>
    <property type="match status" value="10"/>
</dbReference>
<evidence type="ECO:0008006" key="18">
    <source>
        <dbReference type="Google" id="ProtNLM"/>
    </source>
</evidence>
<dbReference type="SUPFAM" id="SSF50370">
    <property type="entry name" value="Ricin B-like lectins"/>
    <property type="match status" value="1"/>
</dbReference>
<dbReference type="GO" id="GO:0006897">
    <property type="term" value="P:endocytosis"/>
    <property type="evidence" value="ECO:0007669"/>
    <property type="project" value="UniProtKB-KW"/>
</dbReference>
<evidence type="ECO:0000256" key="13">
    <source>
        <dbReference type="SAM" id="SignalP"/>
    </source>
</evidence>
<feature type="signal peptide" evidence="13">
    <location>
        <begin position="1"/>
        <end position="27"/>
    </location>
</feature>
<comment type="caution">
    <text evidence="16">The sequence shown here is derived from an EMBL/GenBank/DDBJ whole genome shotgun (WGS) entry which is preliminary data.</text>
</comment>
<keyword evidence="6 12" id="KW-1133">Transmembrane helix</keyword>
<feature type="domain" description="C-type lectin" evidence="14">
    <location>
        <begin position="640"/>
        <end position="779"/>
    </location>
</feature>
<evidence type="ECO:0000256" key="11">
    <source>
        <dbReference type="PROSITE-ProRule" id="PRU00479"/>
    </source>
</evidence>
<dbReference type="InterPro" id="IPR016187">
    <property type="entry name" value="CTDL_fold"/>
</dbReference>
<organism evidence="16 17">
    <name type="scientific">Conger conger</name>
    <name type="common">Conger eel</name>
    <name type="synonym">Muraena conger</name>
    <dbReference type="NCBI Taxonomy" id="82655"/>
    <lineage>
        <taxon>Eukaryota</taxon>
        <taxon>Metazoa</taxon>
        <taxon>Chordata</taxon>
        <taxon>Craniata</taxon>
        <taxon>Vertebrata</taxon>
        <taxon>Euteleostomi</taxon>
        <taxon>Actinopterygii</taxon>
        <taxon>Neopterygii</taxon>
        <taxon>Teleostei</taxon>
        <taxon>Anguilliformes</taxon>
        <taxon>Congridae</taxon>
        <taxon>Conger</taxon>
    </lineage>
</organism>
<dbReference type="Gene3D" id="2.10.10.10">
    <property type="entry name" value="Fibronectin, type II, collagen-binding"/>
    <property type="match status" value="1"/>
</dbReference>
<dbReference type="PROSITE" id="PS50041">
    <property type="entry name" value="C_TYPE_LECTIN_2"/>
    <property type="match status" value="9"/>
</dbReference>
<evidence type="ECO:0000256" key="7">
    <source>
        <dbReference type="ARBA" id="ARBA00023136"/>
    </source>
</evidence>
<evidence type="ECO:0000256" key="10">
    <source>
        <dbReference type="ARBA" id="ARBA00023180"/>
    </source>
</evidence>
<keyword evidence="17" id="KW-1185">Reference proteome</keyword>
<feature type="domain" description="C-type lectin" evidence="14">
    <location>
        <begin position="1515"/>
        <end position="1640"/>
    </location>
</feature>
<evidence type="ECO:0000256" key="3">
    <source>
        <dbReference type="ARBA" id="ARBA00022692"/>
    </source>
</evidence>
<evidence type="ECO:0000256" key="9">
    <source>
        <dbReference type="ARBA" id="ARBA00023170"/>
    </source>
</evidence>
<feature type="transmembrane region" description="Helical" evidence="12">
    <location>
        <begin position="1651"/>
        <end position="1672"/>
    </location>
</feature>
<dbReference type="InterPro" id="IPR013806">
    <property type="entry name" value="Kringle-like"/>
</dbReference>
<dbReference type="OrthoDB" id="6153550at2759"/>
<dbReference type="InterPro" id="IPR050111">
    <property type="entry name" value="C-type_lectin/snaclec_domain"/>
</dbReference>
<dbReference type="Gene3D" id="2.80.10.50">
    <property type="match status" value="1"/>
</dbReference>
<accession>A0A9Q1I3L1</accession>
<feature type="domain" description="Fibronectin type-II" evidence="15">
    <location>
        <begin position="165"/>
        <end position="211"/>
    </location>
</feature>
<evidence type="ECO:0000259" key="15">
    <source>
        <dbReference type="PROSITE" id="PS51092"/>
    </source>
</evidence>
<feature type="domain" description="C-type lectin" evidence="14">
    <location>
        <begin position="941"/>
        <end position="1068"/>
    </location>
</feature>
<sequence length="1707" mass="192903">MDGGTRAIVYVCVFLLVGHNTIQFGGCAPTLNNGEDIFTIQHESSGRCLRADLHDFELVQCSGSPEEEWKWGSGHRLFHVVTAQCLGLKVQGKTLALLDCSSSEGGLSWRCIGRAVYVWFGKYLSVTEGKLGAESSSQHGWVRYNTTESICHQPYQVVFTTGGNSLGAPCEFPFRYNATWYHGCVPTDDGLSWCSTTADFDTDRMMGYCLEYEDGCERLWTNSSSGYCYQHNNQLAVPWQQARASCASQGADLLSITSREELDLVFNADGPSQMWIGLNQLDMTQGWLWSDGSPLAFVNWKEGMMSASILKESDCAVMTTGGFWEKTACSKKLPFICKKASTLPEPTNPWVLKSAKCESGWRQWNGFCYKLVKEPLAQGDAQQICTLSKAALVSTHSLAELEMMNDLHTDRGMDIWTGLQSEEASSSFQWTDKSPVSFTHWARDEPRVQDGKLNCVSYFGELSLWRVSACENVLPYVCKKKGEDTETVVDEGCPTDGEWKRHGNACYKVDAKKVLFKDRCDLTIMNRFEQAYISSLIREHGETQYYWVGLDDANSTGEYHWSNNSRLTFSNWAKDEPARPGQCAVMSSGVLLGQWQLQSCSEFSAGSVCKKQILPPSPDPEPDPSLPCPDGWESKEGFLYCYKVFHEERVSRTRTWEEAERFCEALGGHLPSFSNQDDMEVLHTILRGSISNDRYFWIGLNRRNPLSGNAWEWSDGRAVSSVFFTGELQEDDEYNRDCVALKTMKRSYLSFLLLLHGYSLQHFLASNFHCEAQLEWVCQIPRGKTPRTPEWYNPDGHHESSIFVDGNEFWFVAEPMLPFEEADLYCSSNSSALATPQSMKEVGAILKQLKKLSDKKQSWWVETGELGATSPMLLPPLRRHYSTFLGRCSSLNTDFAFPEREYSCDTPLPFVCEKVNITTVEKNPLEPRPGGLPCGNDSLAFRDKCYTVFKPLLLPFEKANEHCQSLRGTLPVISSQAEQDFIMSLLPDHSLSKLWIGLRRRHNKPEWKWLDGSSLTLDNFNTLLHGQMRYLPIHSMGNLDLCTFMYNGPSVEMMGTWDYTTCSDAQFFAVCQHDADKPESPKAPEGNFAVGNHTYKILQKNMTWFAALESCKELDMDLASVLDGFQQAGLTVATSRTNAPLWIGLFSEDDGVHYRWTDHSHTVFSRWFSEPTSGRCVYLDTDGFWKATECEQELAGAICHIPQVEKTLEDAAVKCPHRANGPGWTPFRNHCYAFHREASRWAAYDKGDSRETCKKLDPSAEVLTIRDEEENDFVRKQLLPLRDLVAFVWIGIFKDNETNQLKWYDGTNVQYSNWNEGRPNVTEKFMAGLSSSGSWKLFTTKHSFDRIKQVSVVACKIDYDSKEDFSKYVSDFENYGSLKYKVIQKKLMWSDALRECGNIGGHLASAHDLAQDAHLQLMSKIDGFPLWIGLSSQDEIGSSLEWSDGTSNDYRPLGFSYSGSKGNCLLVNRTGSWVQANCTSLQEGAICYISNSSKPSPQQSNACTRIAGNSKWIHYKDHCYAFDMTLFNYSVYTMEEAKTICNNLDESSQLLTIEDADENTFVSRYIMENPLITKRVWLGLDPDKQDDSKWIDGTDVGFSNWEQKAGLLAGTGHGCAVMMSGDEGVWSWVSCTEIRSRVVCKAPAQRRGTPAAFAFFFILVIAILAIVLLMIWKKKRSRLSTTVRYQRNFEDVDSADILTEMERESLK</sequence>
<keyword evidence="9" id="KW-0675">Receptor</keyword>
<dbReference type="SUPFAM" id="SSF56436">
    <property type="entry name" value="C-type lectin-like"/>
    <property type="match status" value="10"/>
</dbReference>
<evidence type="ECO:0000256" key="12">
    <source>
        <dbReference type="SAM" id="Phobius"/>
    </source>
</evidence>
<feature type="domain" description="C-type lectin" evidence="14">
    <location>
        <begin position="1090"/>
        <end position="1194"/>
    </location>
</feature>
<evidence type="ECO:0000259" key="14">
    <source>
        <dbReference type="PROSITE" id="PS50041"/>
    </source>
</evidence>
<protein>
    <recommendedName>
        <fullName evidence="18">Lymphocyte antigen 75</fullName>
    </recommendedName>
</protein>
<evidence type="ECO:0000256" key="4">
    <source>
        <dbReference type="ARBA" id="ARBA00022729"/>
    </source>
</evidence>
<proteinExistence type="predicted"/>
<evidence type="ECO:0000313" key="16">
    <source>
        <dbReference type="EMBL" id="KAJ8282372.1"/>
    </source>
</evidence>